<evidence type="ECO:0000313" key="2">
    <source>
        <dbReference type="EMBL" id="GIY50217.1"/>
    </source>
</evidence>
<feature type="compositionally biased region" description="Basic and acidic residues" evidence="1">
    <location>
        <begin position="53"/>
        <end position="62"/>
    </location>
</feature>
<gene>
    <name evidence="2" type="ORF">CDAR_319001</name>
</gene>
<reference evidence="2 3" key="1">
    <citation type="submission" date="2021-06" db="EMBL/GenBank/DDBJ databases">
        <title>Caerostris darwini draft genome.</title>
        <authorList>
            <person name="Kono N."/>
            <person name="Arakawa K."/>
        </authorList>
    </citation>
    <scope>NUCLEOTIDE SEQUENCE [LARGE SCALE GENOMIC DNA]</scope>
</reference>
<proteinExistence type="predicted"/>
<sequence length="94" mass="10684">MATHAKCQNEEKRLRNHLSFSASFHVRSSLNDSLLRSSALRLETPRVSSGGPPKDRCQNNPFHRQEVHKSEAAYFHKLHLFFTTAAGTPRNAVR</sequence>
<dbReference type="EMBL" id="BPLQ01010363">
    <property type="protein sequence ID" value="GIY50217.1"/>
    <property type="molecule type" value="Genomic_DNA"/>
</dbReference>
<comment type="caution">
    <text evidence="2">The sequence shown here is derived from an EMBL/GenBank/DDBJ whole genome shotgun (WGS) entry which is preliminary data.</text>
</comment>
<dbReference type="AlphaFoldDB" id="A0AAV4TYV9"/>
<organism evidence="2 3">
    <name type="scientific">Caerostris darwini</name>
    <dbReference type="NCBI Taxonomy" id="1538125"/>
    <lineage>
        <taxon>Eukaryota</taxon>
        <taxon>Metazoa</taxon>
        <taxon>Ecdysozoa</taxon>
        <taxon>Arthropoda</taxon>
        <taxon>Chelicerata</taxon>
        <taxon>Arachnida</taxon>
        <taxon>Araneae</taxon>
        <taxon>Araneomorphae</taxon>
        <taxon>Entelegynae</taxon>
        <taxon>Araneoidea</taxon>
        <taxon>Araneidae</taxon>
        <taxon>Caerostris</taxon>
    </lineage>
</organism>
<name>A0AAV4TYV9_9ARAC</name>
<protein>
    <submittedName>
        <fullName evidence="2">Uncharacterized protein</fullName>
    </submittedName>
</protein>
<evidence type="ECO:0000313" key="3">
    <source>
        <dbReference type="Proteomes" id="UP001054837"/>
    </source>
</evidence>
<keyword evidence="3" id="KW-1185">Reference proteome</keyword>
<feature type="region of interest" description="Disordered" evidence="1">
    <location>
        <begin position="43"/>
        <end position="62"/>
    </location>
</feature>
<evidence type="ECO:0000256" key="1">
    <source>
        <dbReference type="SAM" id="MobiDB-lite"/>
    </source>
</evidence>
<dbReference type="Proteomes" id="UP001054837">
    <property type="component" value="Unassembled WGS sequence"/>
</dbReference>
<accession>A0AAV4TYV9</accession>